<evidence type="ECO:0000256" key="8">
    <source>
        <dbReference type="ARBA" id="ARBA00023012"/>
    </source>
</evidence>
<comment type="caution">
    <text evidence="13">The sequence shown here is derived from an EMBL/GenBank/DDBJ whole genome shotgun (WGS) entry which is preliminary data.</text>
</comment>
<evidence type="ECO:0000256" key="3">
    <source>
        <dbReference type="ARBA" id="ARBA00022553"/>
    </source>
</evidence>
<keyword evidence="8" id="KW-0902">Two-component regulatory system</keyword>
<keyword evidence="7" id="KW-0067">ATP-binding</keyword>
<evidence type="ECO:0000259" key="11">
    <source>
        <dbReference type="Pfam" id="PF02518"/>
    </source>
</evidence>
<sequence>MRGRREWLADGLLGAVLIAPVLVHQVMNGDVLRVLAALVVAAVLVVTVRRSPVVGLLVVLVGTLADGNFVFGLPVMSYLAGLRTERIRVVAAAFAVIAAGGTALNFTVFGTSLGEWFFLAMSLLLLGVFPWLAGRYRAQQTRLVSAGWERAARLEYERRLVVREVRLRERARIAQEMHDSLGHELSLIALHAGALETTPGLAEKQSATAGRIRESAAAATDRLREIIGVLRDEDDAAPLEPAGEQAEALVERHRATGMTVLLTRTGDLPPPAAPTVHHVLREALTNASRHAPGATVRVLMADDGTRSTVSVTSEAPATPPRPAATTGLGLAGLRERLRLAGGTLTAEPTPDGGFRTTAEIPHDATPVLDNPPVEEEMHDARRRARRSLAAAILTPLVLATVTAIGYYPFAVAGSVLDEAAFDAMRTGTPRADLVDVLPARQTPGDRPRGCELYTDGNFPMAGATYRLCFTDGRLTGKERLR</sequence>
<dbReference type="PANTHER" id="PTHR24421">
    <property type="entry name" value="NITRATE/NITRITE SENSOR PROTEIN NARX-RELATED"/>
    <property type="match status" value="1"/>
</dbReference>
<dbReference type="InterPro" id="IPR011712">
    <property type="entry name" value="Sig_transdc_His_kin_sub3_dim/P"/>
</dbReference>
<dbReference type="SUPFAM" id="SSF55874">
    <property type="entry name" value="ATPase domain of HSP90 chaperone/DNA topoisomerase II/histidine kinase"/>
    <property type="match status" value="1"/>
</dbReference>
<keyword evidence="4" id="KW-0808">Transferase</keyword>
<gene>
    <name evidence="13" type="ORF">LXN57_23375</name>
</gene>
<feature type="transmembrane region" description="Helical" evidence="10">
    <location>
        <begin position="387"/>
        <end position="409"/>
    </location>
</feature>
<dbReference type="InterPro" id="IPR003594">
    <property type="entry name" value="HATPase_dom"/>
</dbReference>
<dbReference type="Pfam" id="PF07730">
    <property type="entry name" value="HisKA_3"/>
    <property type="match status" value="1"/>
</dbReference>
<comment type="catalytic activity">
    <reaction evidence="1">
        <text>ATP + protein L-histidine = ADP + protein N-phospho-L-histidine.</text>
        <dbReference type="EC" id="2.7.13.3"/>
    </reaction>
</comment>
<evidence type="ECO:0000256" key="7">
    <source>
        <dbReference type="ARBA" id="ARBA00022840"/>
    </source>
</evidence>
<evidence type="ECO:0000256" key="1">
    <source>
        <dbReference type="ARBA" id="ARBA00000085"/>
    </source>
</evidence>
<feature type="transmembrane region" description="Helical" evidence="10">
    <location>
        <begin position="87"/>
        <end position="110"/>
    </location>
</feature>
<keyword evidence="10" id="KW-0472">Membrane</keyword>
<dbReference type="EC" id="2.7.13.3" evidence="2"/>
<feature type="transmembrane region" description="Helical" evidence="10">
    <location>
        <begin position="31"/>
        <end position="48"/>
    </location>
</feature>
<feature type="domain" description="Signal transduction histidine kinase subgroup 3 dimerisation and phosphoacceptor" evidence="12">
    <location>
        <begin position="169"/>
        <end position="234"/>
    </location>
</feature>
<dbReference type="RefSeq" id="WP_251800311.1">
    <property type="nucleotide sequence ID" value="NZ_JAMQOL010000032.1"/>
</dbReference>
<proteinExistence type="predicted"/>
<evidence type="ECO:0000256" key="9">
    <source>
        <dbReference type="SAM" id="MobiDB-lite"/>
    </source>
</evidence>
<evidence type="ECO:0000256" key="6">
    <source>
        <dbReference type="ARBA" id="ARBA00022777"/>
    </source>
</evidence>
<keyword evidence="10" id="KW-0812">Transmembrane</keyword>
<feature type="transmembrane region" description="Helical" evidence="10">
    <location>
        <begin position="116"/>
        <end position="133"/>
    </location>
</feature>
<evidence type="ECO:0000256" key="4">
    <source>
        <dbReference type="ARBA" id="ARBA00022679"/>
    </source>
</evidence>
<evidence type="ECO:0000313" key="14">
    <source>
        <dbReference type="Proteomes" id="UP001523216"/>
    </source>
</evidence>
<keyword evidence="5" id="KW-0547">Nucleotide-binding</keyword>
<dbReference type="Gene3D" id="1.20.5.1930">
    <property type="match status" value="1"/>
</dbReference>
<reference evidence="13 14" key="1">
    <citation type="submission" date="2022-06" db="EMBL/GenBank/DDBJ databases">
        <title>Actinoplanes abujensis sp. nov., isolated from Nigerian arid soil.</title>
        <authorList>
            <person name="Ding P."/>
        </authorList>
    </citation>
    <scope>NUCLEOTIDE SEQUENCE [LARGE SCALE GENOMIC DNA]</scope>
    <source>
        <strain evidence="14">TRM88002</strain>
    </source>
</reference>
<organism evidence="13 14">
    <name type="scientific">Paractinoplanes hotanensis</name>
    <dbReference type="NCBI Taxonomy" id="2906497"/>
    <lineage>
        <taxon>Bacteria</taxon>
        <taxon>Bacillati</taxon>
        <taxon>Actinomycetota</taxon>
        <taxon>Actinomycetes</taxon>
        <taxon>Micromonosporales</taxon>
        <taxon>Micromonosporaceae</taxon>
        <taxon>Paractinoplanes</taxon>
    </lineage>
</organism>
<evidence type="ECO:0000313" key="13">
    <source>
        <dbReference type="EMBL" id="MCM4080526.1"/>
    </source>
</evidence>
<keyword evidence="14" id="KW-1185">Reference proteome</keyword>
<evidence type="ECO:0000259" key="12">
    <source>
        <dbReference type="Pfam" id="PF07730"/>
    </source>
</evidence>
<keyword evidence="6 13" id="KW-0418">Kinase</keyword>
<evidence type="ECO:0000256" key="5">
    <source>
        <dbReference type="ARBA" id="ARBA00022741"/>
    </source>
</evidence>
<dbReference type="Gene3D" id="3.30.565.10">
    <property type="entry name" value="Histidine kinase-like ATPase, C-terminal domain"/>
    <property type="match status" value="1"/>
</dbReference>
<accession>A0ABT0Y3A9</accession>
<dbReference type="GO" id="GO:0016301">
    <property type="term" value="F:kinase activity"/>
    <property type="evidence" value="ECO:0007669"/>
    <property type="project" value="UniProtKB-KW"/>
</dbReference>
<dbReference type="Pfam" id="PF02518">
    <property type="entry name" value="HATPase_c"/>
    <property type="match status" value="1"/>
</dbReference>
<keyword evidence="10" id="KW-1133">Transmembrane helix</keyword>
<keyword evidence="3" id="KW-0597">Phosphoprotein</keyword>
<feature type="transmembrane region" description="Helical" evidence="10">
    <location>
        <begin position="54"/>
        <end position="75"/>
    </location>
</feature>
<dbReference type="PANTHER" id="PTHR24421:SF10">
    <property type="entry name" value="NITRATE_NITRITE SENSOR PROTEIN NARQ"/>
    <property type="match status" value="1"/>
</dbReference>
<feature type="domain" description="Histidine kinase/HSP90-like ATPase" evidence="11">
    <location>
        <begin position="275"/>
        <end position="362"/>
    </location>
</feature>
<dbReference type="EMBL" id="JAMQOL010000032">
    <property type="protein sequence ID" value="MCM4080526.1"/>
    <property type="molecule type" value="Genomic_DNA"/>
</dbReference>
<dbReference type="CDD" id="cd16917">
    <property type="entry name" value="HATPase_UhpB-NarQ-NarX-like"/>
    <property type="match status" value="1"/>
</dbReference>
<feature type="region of interest" description="Disordered" evidence="9">
    <location>
        <begin position="343"/>
        <end position="372"/>
    </location>
</feature>
<name>A0ABT0Y3A9_9ACTN</name>
<dbReference type="InterPro" id="IPR036890">
    <property type="entry name" value="HATPase_C_sf"/>
</dbReference>
<evidence type="ECO:0000256" key="10">
    <source>
        <dbReference type="SAM" id="Phobius"/>
    </source>
</evidence>
<dbReference type="InterPro" id="IPR050482">
    <property type="entry name" value="Sensor_HK_TwoCompSys"/>
</dbReference>
<protein>
    <recommendedName>
        <fullName evidence="2">histidine kinase</fullName>
        <ecNumber evidence="2">2.7.13.3</ecNumber>
    </recommendedName>
</protein>
<evidence type="ECO:0000256" key="2">
    <source>
        <dbReference type="ARBA" id="ARBA00012438"/>
    </source>
</evidence>
<dbReference type="Proteomes" id="UP001523216">
    <property type="component" value="Unassembled WGS sequence"/>
</dbReference>